<evidence type="ECO:0000313" key="1">
    <source>
        <dbReference type="EMBL" id="GGK67456.1"/>
    </source>
</evidence>
<name>A0A917QU87_9NOCA</name>
<dbReference type="RefSeq" id="WP_188831013.1">
    <property type="nucleotide sequence ID" value="NZ_BMMW01000006.1"/>
</dbReference>
<keyword evidence="2" id="KW-1185">Reference proteome</keyword>
<organism evidence="1 2">
    <name type="scientific">Nocardia camponoti</name>
    <dbReference type="NCBI Taxonomy" id="1616106"/>
    <lineage>
        <taxon>Bacteria</taxon>
        <taxon>Bacillati</taxon>
        <taxon>Actinomycetota</taxon>
        <taxon>Actinomycetes</taxon>
        <taxon>Mycobacteriales</taxon>
        <taxon>Nocardiaceae</taxon>
        <taxon>Nocardia</taxon>
    </lineage>
</organism>
<dbReference type="Proteomes" id="UP000612956">
    <property type="component" value="Unassembled WGS sequence"/>
</dbReference>
<comment type="caution">
    <text evidence="1">The sequence shown here is derived from an EMBL/GenBank/DDBJ whole genome shotgun (WGS) entry which is preliminary data.</text>
</comment>
<accession>A0A917QU87</accession>
<protein>
    <submittedName>
        <fullName evidence="1">Uncharacterized protein</fullName>
    </submittedName>
</protein>
<gene>
    <name evidence="1" type="ORF">GCM10011591_44510</name>
</gene>
<dbReference type="AlphaFoldDB" id="A0A917QU87"/>
<dbReference type="EMBL" id="BMMW01000006">
    <property type="protein sequence ID" value="GGK67456.1"/>
    <property type="molecule type" value="Genomic_DNA"/>
</dbReference>
<reference evidence="1" key="2">
    <citation type="submission" date="2020-09" db="EMBL/GenBank/DDBJ databases">
        <authorList>
            <person name="Sun Q."/>
            <person name="Zhou Y."/>
        </authorList>
    </citation>
    <scope>NUCLEOTIDE SEQUENCE</scope>
    <source>
        <strain evidence="1">CGMCC 4.7278</strain>
    </source>
</reference>
<reference evidence="1" key="1">
    <citation type="journal article" date="2014" name="Int. J. Syst. Evol. Microbiol.">
        <title>Complete genome sequence of Corynebacterium casei LMG S-19264T (=DSM 44701T), isolated from a smear-ripened cheese.</title>
        <authorList>
            <consortium name="US DOE Joint Genome Institute (JGI-PGF)"/>
            <person name="Walter F."/>
            <person name="Albersmeier A."/>
            <person name="Kalinowski J."/>
            <person name="Ruckert C."/>
        </authorList>
    </citation>
    <scope>NUCLEOTIDE SEQUENCE</scope>
    <source>
        <strain evidence="1">CGMCC 4.7278</strain>
    </source>
</reference>
<sequence length="101" mass="10160">MTAFEFDPDQVRTLGQGFHQSASDIALADVDGNSDLLTGALPGSLTAAMCGTVSGIAANAQRLVATDLRSLGQGALVAVGEVTGRDESAATEIARGAQGVR</sequence>
<evidence type="ECO:0000313" key="2">
    <source>
        <dbReference type="Proteomes" id="UP000612956"/>
    </source>
</evidence>
<proteinExistence type="predicted"/>